<dbReference type="InterPro" id="IPR036427">
    <property type="entry name" value="Bromodomain-like_sf"/>
</dbReference>
<evidence type="ECO:0000313" key="6">
    <source>
        <dbReference type="Proteomes" id="UP000002358"/>
    </source>
</evidence>
<dbReference type="SUPFAM" id="SSF47370">
    <property type="entry name" value="Bromodomain"/>
    <property type="match status" value="2"/>
</dbReference>
<dbReference type="Pfam" id="PF25313">
    <property type="entry name" value="BRWD_AD"/>
    <property type="match status" value="2"/>
</dbReference>
<accession>A0A7M7Q6L2</accession>
<dbReference type="RefSeq" id="XP_031782483.1">
    <property type="nucleotide sequence ID" value="XM_031926623.2"/>
</dbReference>
<feature type="compositionally biased region" description="Acidic residues" evidence="2">
    <location>
        <begin position="485"/>
        <end position="511"/>
    </location>
</feature>
<dbReference type="GO" id="GO:0008360">
    <property type="term" value="P:regulation of cell shape"/>
    <property type="evidence" value="ECO:0007669"/>
    <property type="project" value="TreeGrafter"/>
</dbReference>
<feature type="compositionally biased region" description="Polar residues" evidence="2">
    <location>
        <begin position="685"/>
        <end position="720"/>
    </location>
</feature>
<proteinExistence type="predicted"/>
<dbReference type="EnsemblMetazoa" id="XM_031926623">
    <property type="protein sequence ID" value="XP_031782483"/>
    <property type="gene ID" value="LOC100678471"/>
</dbReference>
<dbReference type="Proteomes" id="UP000002358">
    <property type="component" value="Chromosome 3"/>
</dbReference>
<dbReference type="GO" id="GO:0006357">
    <property type="term" value="P:regulation of transcription by RNA polymerase II"/>
    <property type="evidence" value="ECO:0007669"/>
    <property type="project" value="TreeGrafter"/>
</dbReference>
<reference evidence="5" key="1">
    <citation type="submission" date="2021-01" db="UniProtKB">
        <authorList>
            <consortium name="EnsemblMetazoa"/>
        </authorList>
    </citation>
    <scope>IDENTIFICATION</scope>
</reference>
<dbReference type="AlphaFoldDB" id="A0A7M7Q6L2"/>
<dbReference type="Pfam" id="PF00439">
    <property type="entry name" value="Bromodomain"/>
    <property type="match status" value="2"/>
</dbReference>
<dbReference type="OrthoDB" id="332390at2759"/>
<feature type="region of interest" description="Disordered" evidence="2">
    <location>
        <begin position="1174"/>
        <end position="1195"/>
    </location>
</feature>
<evidence type="ECO:0000313" key="5">
    <source>
        <dbReference type="EnsemblMetazoa" id="XP_031782483"/>
    </source>
</evidence>
<protein>
    <submittedName>
        <fullName evidence="5">Uncharacterized protein</fullName>
    </submittedName>
</protein>
<organism evidence="5 6">
    <name type="scientific">Nasonia vitripennis</name>
    <name type="common">Parasitic wasp</name>
    <dbReference type="NCBI Taxonomy" id="7425"/>
    <lineage>
        <taxon>Eukaryota</taxon>
        <taxon>Metazoa</taxon>
        <taxon>Ecdysozoa</taxon>
        <taxon>Arthropoda</taxon>
        <taxon>Hexapoda</taxon>
        <taxon>Insecta</taxon>
        <taxon>Pterygota</taxon>
        <taxon>Neoptera</taxon>
        <taxon>Endopterygota</taxon>
        <taxon>Hymenoptera</taxon>
        <taxon>Apocrita</taxon>
        <taxon>Proctotrupomorpha</taxon>
        <taxon>Chalcidoidea</taxon>
        <taxon>Pteromalidae</taxon>
        <taxon>Pteromalinae</taxon>
        <taxon>Nasonia</taxon>
    </lineage>
</organism>
<keyword evidence="6" id="KW-1185">Reference proteome</keyword>
<evidence type="ECO:0000256" key="2">
    <source>
        <dbReference type="SAM" id="MobiDB-lite"/>
    </source>
</evidence>
<feature type="region of interest" description="Disordered" evidence="2">
    <location>
        <begin position="482"/>
        <end position="537"/>
    </location>
</feature>
<name>A0A7M7Q6L2_NASVI</name>
<dbReference type="InParanoid" id="A0A7M7Q6L2"/>
<feature type="domain" description="BRWD/PHIP ancillary-like" evidence="4">
    <location>
        <begin position="763"/>
        <end position="937"/>
    </location>
</feature>
<feature type="domain" description="Bromo" evidence="3">
    <location>
        <begin position="278"/>
        <end position="338"/>
    </location>
</feature>
<dbReference type="PANTHER" id="PTHR16266">
    <property type="entry name" value="WD REPEAT DOMAIN 9"/>
    <property type="match status" value="1"/>
</dbReference>
<evidence type="ECO:0000256" key="1">
    <source>
        <dbReference type="ARBA" id="ARBA00023117"/>
    </source>
</evidence>
<feature type="compositionally biased region" description="Acidic residues" evidence="2">
    <location>
        <begin position="728"/>
        <end position="745"/>
    </location>
</feature>
<dbReference type="InterPro" id="IPR001487">
    <property type="entry name" value="Bromodomain"/>
</dbReference>
<dbReference type="Gene3D" id="2.30.30.1040">
    <property type="match status" value="2"/>
</dbReference>
<feature type="region of interest" description="Disordered" evidence="2">
    <location>
        <begin position="1128"/>
        <end position="1152"/>
    </location>
</feature>
<dbReference type="InterPro" id="IPR052060">
    <property type="entry name" value="Bromo_WD_repeat"/>
</dbReference>
<dbReference type="GO" id="GO:0005634">
    <property type="term" value="C:nucleus"/>
    <property type="evidence" value="ECO:0007669"/>
    <property type="project" value="TreeGrafter"/>
</dbReference>
<feature type="region of interest" description="Disordered" evidence="2">
    <location>
        <begin position="685"/>
        <end position="747"/>
    </location>
</feature>
<dbReference type="PANTHER" id="PTHR16266:SF17">
    <property type="entry name" value="BRWD3"/>
    <property type="match status" value="1"/>
</dbReference>
<feature type="region of interest" description="Disordered" evidence="2">
    <location>
        <begin position="374"/>
        <end position="413"/>
    </location>
</feature>
<evidence type="ECO:0000259" key="3">
    <source>
        <dbReference type="Pfam" id="PF00439"/>
    </source>
</evidence>
<evidence type="ECO:0000259" key="4">
    <source>
        <dbReference type="Pfam" id="PF25313"/>
    </source>
</evidence>
<feature type="domain" description="BRWD/PHIP ancillary-like" evidence="4">
    <location>
        <begin position="80"/>
        <end position="247"/>
    </location>
</feature>
<feature type="domain" description="Bromo" evidence="3">
    <location>
        <begin position="979"/>
        <end position="1042"/>
    </location>
</feature>
<dbReference type="GeneID" id="100678471"/>
<sequence>MRISSIKVVICRTCRSVEADVRGEIADVHTSNCTRHKIYVYIKEGILKVHNNYINMSESESASLENQEWLCSVKPSKTIYFPQIGDHVVYVKQAHHDYLEEVKKRNLYRVEESDKPWSSMNFRELDVHEYVKVVEIKYVMQPLRLCCLKLELLSDKTSFTVRYRNLDRVTDFLVLRQIFDAACKRKWRSGHRLRRLIGKVWFYGQIISVQDYHHRRYPGSQYKRLRVEWNNGRLEEISPWEVEEISKSTHRLERDEWTYDTAIGDSVRCRILHGLGPLMKLDIAKPFLKLNGDLSYFSTANYPIDLQTIHDRLQNRFYRRVAAIRFDVEMLAVNIRELRERPVVILSFSMENNIFVICDAVTTKLLRIIEDANQNEASQSQTSTSQGAVGREPDRRATDGNDESDDNLSLADTVVESPRKRRRVCANREGTSSIIIRQSKTKSCEEIVINLPRRSSAKGKETRNYRSKNSGKRIIVCIVDNYEDKSEEDEDGEEDDSGDDQSDSTDDENAQENERTMNINRGRTNFPGIRAATTGGSQRRKCWTTESRFYDSEVQAGAKRRGRGHGTSRCNQFKADMALNTGNDVRAIKEMIQAAKNDLYKCLTETQHKLDCILQVVDTCLQQTTVNDQGVQTEPKEEPVIPLLEKKISVRQDLFRPSCDTGQNSLQQQQVTGVVGIPITANNYPESNGVTIGNNNSTQSLDPRTRLNNNQLLTGNVSESLKNKDGSEDSEDSSCSDDSSNDASEDSAVNDGEWLCTVRSVKSPYLPQLGDKVVYIQQCHKAFFEFVSLKKLYEIRESEMPWSKFNFKAHESAKVIEISYKRKNNIRICCLRLERIDDIRERTGKFFDVEYHYIKDHPYDFLILRQHFYTALAQNWKVGSRFRRMLGNMWYFGRILAVQAQDPQKLSDSKFECLCIQTDTGSEYNVSPWNIEPIDEKNLPEKKGVPIPVTPEDLRKLRYQPKPNEWHQDGRPAICRRIRRKLEELMRTPIAVPFVKLRNDPSYVCRVEYPIDLEIISARLGNLFYRRVDALEFDIRYLAKNFEMNEIELQSSTNIMMCLYYKYQATFIMQQVLDSIVQVELNTFIKIKVALLYLNFYYFRDATKPGRHLSEKFDTAEEDNMMRDVSLKGKRRTTRKPTGCATNREKQDDQSMIAKRRRRLARRRKLFTAPAINLSMPRCKNGSPQANTEQQKKTS</sequence>
<dbReference type="Gene3D" id="1.20.920.10">
    <property type="entry name" value="Bromodomain-like"/>
    <property type="match status" value="2"/>
</dbReference>
<dbReference type="GO" id="GO:0007010">
    <property type="term" value="P:cytoskeleton organization"/>
    <property type="evidence" value="ECO:0007669"/>
    <property type="project" value="TreeGrafter"/>
</dbReference>
<dbReference type="InterPro" id="IPR057451">
    <property type="entry name" value="BRWD/PHIP_AD"/>
</dbReference>
<keyword evidence="1" id="KW-0103">Bromodomain</keyword>